<dbReference type="SMART" id="SM00882">
    <property type="entry name" value="CoA_trans"/>
    <property type="match status" value="1"/>
</dbReference>
<dbReference type="Gene3D" id="3.40.1080.10">
    <property type="entry name" value="Glutaconate Coenzyme A-transferase"/>
    <property type="match status" value="1"/>
</dbReference>
<comment type="caution">
    <text evidence="1">The sequence shown here is derived from an EMBL/GenBank/DDBJ whole genome shotgun (WGS) entry which is preliminary data.</text>
</comment>
<dbReference type="InParanoid" id="A0A2P6MMQ8"/>
<dbReference type="EMBL" id="MDYQ01000718">
    <property type="protein sequence ID" value="PRP72985.1"/>
    <property type="molecule type" value="Genomic_DNA"/>
</dbReference>
<sequence length="278" mass="30256">MLSGLKKIQISGSLSRFRANGSTLRTPVFNVRFGSHVKICKTAAEAVSDIPSGSQLLVGGFGLCGIPENLIEAVKQKGVKDLTVVSNNCGIDDFGLGILLQTRQIKRMIASYVGENALFEKLYLTGELEVELTPQGNLAERIRAGGAGIPAFYTATGVGTQLVEEGGFPIKLNKDGSVDVASPRRETREFDGRKYVLVDAIRGDFALIKAYKADTKGNLIFNKTARNFNPPMATAARVTIAEVEEIVEEGQLHPDEIHLPGIYVHRLVKGDHYEKRIE</sequence>
<dbReference type="GO" id="GO:0008260">
    <property type="term" value="F:succinyl-CoA:3-oxo-acid CoA-transferase activity"/>
    <property type="evidence" value="ECO:0007669"/>
    <property type="project" value="TreeGrafter"/>
</dbReference>
<accession>A0A2P6MMQ8</accession>
<dbReference type="PANTHER" id="PTHR13707:SF23">
    <property type="entry name" value="SUCCINYL-COA:3-KETOACID-COENZYME A TRANSFERASE"/>
    <property type="match status" value="1"/>
</dbReference>
<keyword evidence="2" id="KW-1185">Reference proteome</keyword>
<protein>
    <submittedName>
        <fullName evidence="1">Uncharacterized protein</fullName>
    </submittedName>
</protein>
<dbReference type="FunFam" id="3.40.1080.10:FF:000002">
    <property type="entry name" value="Succinyl-CoA:3-ketoacid-coenzyme A transferase, mitochondrial"/>
    <property type="match status" value="1"/>
</dbReference>
<proteinExistence type="predicted"/>
<evidence type="ECO:0000313" key="1">
    <source>
        <dbReference type="EMBL" id="PRP72985.1"/>
    </source>
</evidence>
<dbReference type="InterPro" id="IPR012792">
    <property type="entry name" value="3-oxoacid_CoA-transf_A"/>
</dbReference>
<dbReference type="STRING" id="1890364.A0A2P6MMQ8"/>
<dbReference type="OrthoDB" id="1933379at2759"/>
<dbReference type="InterPro" id="IPR037171">
    <property type="entry name" value="NagB/RpiA_transferase-like"/>
</dbReference>
<name>A0A2P6MMQ8_9EUKA</name>
<dbReference type="NCBIfam" id="TIGR02429">
    <property type="entry name" value="pcaI_scoA_fam"/>
    <property type="match status" value="1"/>
</dbReference>
<dbReference type="Proteomes" id="UP000241769">
    <property type="component" value="Unassembled WGS sequence"/>
</dbReference>
<reference evidence="1 2" key="1">
    <citation type="journal article" date="2018" name="Genome Biol. Evol.">
        <title>Multiple Roots of Fruiting Body Formation in Amoebozoa.</title>
        <authorList>
            <person name="Hillmann F."/>
            <person name="Forbes G."/>
            <person name="Novohradska S."/>
            <person name="Ferling I."/>
            <person name="Riege K."/>
            <person name="Groth M."/>
            <person name="Westermann M."/>
            <person name="Marz M."/>
            <person name="Spaller T."/>
            <person name="Winckler T."/>
            <person name="Schaap P."/>
            <person name="Glockner G."/>
        </authorList>
    </citation>
    <scope>NUCLEOTIDE SEQUENCE [LARGE SCALE GENOMIC DNA]</scope>
    <source>
        <strain evidence="1 2">Jena</strain>
    </source>
</reference>
<dbReference type="AlphaFoldDB" id="A0A2P6MMQ8"/>
<gene>
    <name evidence="1" type="ORF">PROFUN_14648</name>
</gene>
<feature type="non-terminal residue" evidence="1">
    <location>
        <position position="278"/>
    </location>
</feature>
<evidence type="ECO:0000313" key="2">
    <source>
        <dbReference type="Proteomes" id="UP000241769"/>
    </source>
</evidence>
<dbReference type="InterPro" id="IPR004165">
    <property type="entry name" value="CoA_trans_fam_I"/>
</dbReference>
<organism evidence="1 2">
    <name type="scientific">Planoprotostelium fungivorum</name>
    <dbReference type="NCBI Taxonomy" id="1890364"/>
    <lineage>
        <taxon>Eukaryota</taxon>
        <taxon>Amoebozoa</taxon>
        <taxon>Evosea</taxon>
        <taxon>Variosea</taxon>
        <taxon>Cavosteliida</taxon>
        <taxon>Cavosteliaceae</taxon>
        <taxon>Planoprotostelium</taxon>
    </lineage>
</organism>
<dbReference type="PANTHER" id="PTHR13707">
    <property type="entry name" value="KETOACID-COENZYME A TRANSFERASE"/>
    <property type="match status" value="1"/>
</dbReference>
<dbReference type="SUPFAM" id="SSF100950">
    <property type="entry name" value="NagB/RpiA/CoA transferase-like"/>
    <property type="match status" value="1"/>
</dbReference>
<dbReference type="Pfam" id="PF01144">
    <property type="entry name" value="CoA_trans"/>
    <property type="match status" value="1"/>
</dbReference>